<sequence>MSSGHPSAPHSPTIADTEVFEPPRIEDGRHLWRIARDSKTLDLNSPYSYVLWCRDFAATSVVARSGGEIRGFVTGFDRPEEPGTLFVWQVAVEKDWRGRSLAGRMLGHLADRGHRYVEATVTPDNVASSRLFTAFARDRGAELRRTPLLSEELFPGDHEPEELYRIGPLDVPAMSGDR</sequence>
<dbReference type="Proteomes" id="UP001165074">
    <property type="component" value="Unassembled WGS sequence"/>
</dbReference>
<evidence type="ECO:0000256" key="9">
    <source>
        <dbReference type="RuleBase" id="RU365045"/>
    </source>
</evidence>
<gene>
    <name evidence="9 13" type="primary">ectA</name>
    <name evidence="12" type="ORF">Airi01_082370</name>
    <name evidence="13" type="ORF">Airi02_053440</name>
</gene>
<comment type="function">
    <text evidence="1 9">Catalyzes the acetylation of L-2,4-diaminobutyrate (DABA) to gamma-N-acetyl-alpha,gamma-diaminobutyric acid (ADABA) with acetyl coenzyme A.</text>
</comment>
<keyword evidence="14" id="KW-1185">Reference proteome</keyword>
<keyword evidence="6 9" id="KW-0808">Transferase</keyword>
<dbReference type="CDD" id="cd04301">
    <property type="entry name" value="NAT_SF"/>
    <property type="match status" value="1"/>
</dbReference>
<evidence type="ECO:0000259" key="11">
    <source>
        <dbReference type="PROSITE" id="PS51186"/>
    </source>
</evidence>
<evidence type="ECO:0000256" key="4">
    <source>
        <dbReference type="ARBA" id="ARBA00012355"/>
    </source>
</evidence>
<dbReference type="GO" id="GO:0019491">
    <property type="term" value="P:ectoine biosynthetic process"/>
    <property type="evidence" value="ECO:0007669"/>
    <property type="project" value="InterPro"/>
</dbReference>
<dbReference type="AlphaFoldDB" id="A0A9W6S897"/>
<dbReference type="PROSITE" id="PS51186">
    <property type="entry name" value="GNAT"/>
    <property type="match status" value="1"/>
</dbReference>
<name>A0A9W6S897_9ACTN</name>
<dbReference type="Pfam" id="PF00583">
    <property type="entry name" value="Acetyltransf_1"/>
    <property type="match status" value="1"/>
</dbReference>
<evidence type="ECO:0000313" key="12">
    <source>
        <dbReference type="EMBL" id="GLY79970.1"/>
    </source>
</evidence>
<dbReference type="GO" id="GO:0033816">
    <property type="term" value="F:diaminobutyrate acetyltransferase activity"/>
    <property type="evidence" value="ECO:0007669"/>
    <property type="project" value="UniProtKB-EC"/>
</dbReference>
<keyword evidence="7 9" id="KW-0012">Acyltransferase</keyword>
<dbReference type="EC" id="2.3.1.178" evidence="4 9"/>
<dbReference type="Gene3D" id="3.40.630.30">
    <property type="match status" value="1"/>
</dbReference>
<evidence type="ECO:0000256" key="1">
    <source>
        <dbReference type="ARBA" id="ARBA00003741"/>
    </source>
</evidence>
<proteinExistence type="inferred from homology"/>
<evidence type="ECO:0000256" key="2">
    <source>
        <dbReference type="ARBA" id="ARBA00004978"/>
    </source>
</evidence>
<comment type="pathway">
    <text evidence="2 9">Amine and polyamine biosynthesis; ectoine biosynthesis; L-ectoine from L-aspartate 4-semialdehyde: step 2/3.</text>
</comment>
<comment type="similarity">
    <text evidence="3 9">Belongs to the acetyltransferase family. EctA subfamily.</text>
</comment>
<evidence type="ECO:0000256" key="3">
    <source>
        <dbReference type="ARBA" id="ARBA00010712"/>
    </source>
</evidence>
<comment type="catalytic activity">
    <reaction evidence="8 9">
        <text>L-2,4-diaminobutanoate + acetyl-CoA = (2S)-4-acetamido-2-aminobutanoate + CoA + H(+)</text>
        <dbReference type="Rhea" id="RHEA:16901"/>
        <dbReference type="ChEBI" id="CHEBI:15378"/>
        <dbReference type="ChEBI" id="CHEBI:57287"/>
        <dbReference type="ChEBI" id="CHEBI:57288"/>
        <dbReference type="ChEBI" id="CHEBI:58761"/>
        <dbReference type="ChEBI" id="CHEBI:58929"/>
        <dbReference type="EC" id="2.3.1.178"/>
    </reaction>
</comment>
<dbReference type="EMBL" id="BSTJ01000013">
    <property type="protein sequence ID" value="GLY79970.1"/>
    <property type="molecule type" value="Genomic_DNA"/>
</dbReference>
<evidence type="ECO:0000313" key="13">
    <source>
        <dbReference type="EMBL" id="GLY87415.1"/>
    </source>
</evidence>
<feature type="domain" description="N-acetyltransferase" evidence="11">
    <location>
        <begin position="18"/>
        <end position="155"/>
    </location>
</feature>
<evidence type="ECO:0000256" key="10">
    <source>
        <dbReference type="SAM" id="MobiDB-lite"/>
    </source>
</evidence>
<organism evidence="13 14">
    <name type="scientific">Actinoallomurus iriomotensis</name>
    <dbReference type="NCBI Taxonomy" id="478107"/>
    <lineage>
        <taxon>Bacteria</taxon>
        <taxon>Bacillati</taxon>
        <taxon>Actinomycetota</taxon>
        <taxon>Actinomycetes</taxon>
        <taxon>Streptosporangiales</taxon>
        <taxon>Thermomonosporaceae</taxon>
        <taxon>Actinoallomurus</taxon>
    </lineage>
</organism>
<dbReference type="InterPro" id="IPR016181">
    <property type="entry name" value="Acyl_CoA_acyltransferase"/>
</dbReference>
<evidence type="ECO:0000256" key="7">
    <source>
        <dbReference type="ARBA" id="ARBA00023315"/>
    </source>
</evidence>
<feature type="region of interest" description="Disordered" evidence="10">
    <location>
        <begin position="1"/>
        <end position="20"/>
    </location>
</feature>
<comment type="caution">
    <text evidence="13">The sequence shown here is derived from an EMBL/GenBank/DDBJ whole genome shotgun (WGS) entry which is preliminary data.</text>
</comment>
<evidence type="ECO:0000313" key="14">
    <source>
        <dbReference type="Proteomes" id="UP001165074"/>
    </source>
</evidence>
<dbReference type="SUPFAM" id="SSF55729">
    <property type="entry name" value="Acyl-CoA N-acyltransferases (Nat)"/>
    <property type="match status" value="1"/>
</dbReference>
<dbReference type="EMBL" id="BSTK01000008">
    <property type="protein sequence ID" value="GLY87415.1"/>
    <property type="molecule type" value="Genomic_DNA"/>
</dbReference>
<dbReference type="Proteomes" id="UP001165135">
    <property type="component" value="Unassembled WGS sequence"/>
</dbReference>
<dbReference type="InterPro" id="IPR012772">
    <property type="entry name" value="Ectoine_EctA"/>
</dbReference>
<dbReference type="InterPro" id="IPR000182">
    <property type="entry name" value="GNAT_dom"/>
</dbReference>
<dbReference type="NCBIfam" id="TIGR02406">
    <property type="entry name" value="ectoine_EctA"/>
    <property type="match status" value="1"/>
</dbReference>
<evidence type="ECO:0000256" key="6">
    <source>
        <dbReference type="ARBA" id="ARBA00022679"/>
    </source>
</evidence>
<evidence type="ECO:0000256" key="8">
    <source>
        <dbReference type="ARBA" id="ARBA00048924"/>
    </source>
</evidence>
<accession>A0A9W6S897</accession>
<reference evidence="12" key="1">
    <citation type="submission" date="2023-03" db="EMBL/GenBank/DDBJ databases">
        <title>Actinoallomurus iriomotensis NBRC 103681.</title>
        <authorList>
            <person name="Ichikawa N."/>
            <person name="Sato H."/>
            <person name="Tonouchi N."/>
        </authorList>
    </citation>
    <scope>NUCLEOTIDE SEQUENCE</scope>
    <source>
        <strain evidence="12">NBRC 103681</strain>
    </source>
</reference>
<evidence type="ECO:0000256" key="5">
    <source>
        <dbReference type="ARBA" id="ARBA00017935"/>
    </source>
</evidence>
<reference evidence="13" key="2">
    <citation type="submission" date="2023-03" db="EMBL/GenBank/DDBJ databases">
        <title>Actinoallomurus iriomotensis NBRC 103684.</title>
        <authorList>
            <person name="Ichikawa N."/>
            <person name="Sato H."/>
            <person name="Tonouchi N."/>
        </authorList>
    </citation>
    <scope>NUCLEOTIDE SEQUENCE</scope>
    <source>
        <strain evidence="13">NBRC 103684</strain>
    </source>
</reference>
<protein>
    <recommendedName>
        <fullName evidence="5 9">L-2,4-diaminobutyric acid acetyltransferase</fullName>
        <shortName evidence="9">DABA acetyltransferase</shortName>
        <ecNumber evidence="4 9">2.3.1.178</ecNumber>
    </recommendedName>
</protein>
<dbReference type="RefSeq" id="WP_285576467.1">
    <property type="nucleotide sequence ID" value="NZ_BSTJ01000013.1"/>
</dbReference>